<feature type="domain" description="Clp R" evidence="2">
    <location>
        <begin position="2"/>
        <end position="200"/>
    </location>
</feature>
<evidence type="ECO:0000313" key="3">
    <source>
        <dbReference type="EMBL" id="MBB4745602.1"/>
    </source>
</evidence>
<dbReference type="PANTHER" id="PTHR47016:SF5">
    <property type="entry name" value="CLP DOMAIN SUPERFAMILY PROTEIN"/>
    <property type="match status" value="1"/>
</dbReference>
<dbReference type="AlphaFoldDB" id="A0A7W7H856"/>
<dbReference type="RefSeq" id="WP_185045885.1">
    <property type="nucleotide sequence ID" value="NZ_BAABFG010000005.1"/>
</dbReference>
<sequence length="204" mass="21981">MFERFTLSARAVVTGAQEQARELGHSTIGTEHLLLAMLAGDSGAAVVLREAGVDRAAVREAVVRHVGDRTTESAAAAERDAEDAAALKAIGIDLDAVRAAIEENFGAGSLRLPRPAPKKRGIFGKQYFTTSGHIPFSPRNKKVLELSLREAIRLKQKFIAPEHILLGVLREGGGLAMLILAEREVDLDRLRAELTRSLEARTAG</sequence>
<dbReference type="GO" id="GO:0006508">
    <property type="term" value="P:proteolysis"/>
    <property type="evidence" value="ECO:0007669"/>
    <property type="project" value="UniProtKB-KW"/>
</dbReference>
<dbReference type="InterPro" id="IPR044217">
    <property type="entry name" value="CLPT1/2"/>
</dbReference>
<protein>
    <submittedName>
        <fullName evidence="3">ATP-dependent Clp protease ATP-binding subunit ClpA</fullName>
    </submittedName>
</protein>
<dbReference type="Pfam" id="PF02861">
    <property type="entry name" value="Clp_N"/>
    <property type="match status" value="2"/>
</dbReference>
<organism evidence="3 4">
    <name type="scientific">Actinoplanes octamycinicus</name>
    <dbReference type="NCBI Taxonomy" id="135948"/>
    <lineage>
        <taxon>Bacteria</taxon>
        <taxon>Bacillati</taxon>
        <taxon>Actinomycetota</taxon>
        <taxon>Actinomycetes</taxon>
        <taxon>Micromonosporales</taxon>
        <taxon>Micromonosporaceae</taxon>
        <taxon>Actinoplanes</taxon>
    </lineage>
</organism>
<reference evidence="3 4" key="1">
    <citation type="submission" date="2020-08" db="EMBL/GenBank/DDBJ databases">
        <title>Sequencing the genomes of 1000 actinobacteria strains.</title>
        <authorList>
            <person name="Klenk H.-P."/>
        </authorList>
    </citation>
    <scope>NUCLEOTIDE SEQUENCE [LARGE SCALE GENOMIC DNA]</scope>
    <source>
        <strain evidence="3 4">DSM 45809</strain>
    </source>
</reference>
<proteinExistence type="predicted"/>
<dbReference type="EMBL" id="JACHNB010000001">
    <property type="protein sequence ID" value="MBB4745602.1"/>
    <property type="molecule type" value="Genomic_DNA"/>
</dbReference>
<evidence type="ECO:0000256" key="1">
    <source>
        <dbReference type="PROSITE-ProRule" id="PRU01251"/>
    </source>
</evidence>
<name>A0A7W7H856_9ACTN</name>
<keyword evidence="3" id="KW-0378">Hydrolase</keyword>
<dbReference type="InterPro" id="IPR036628">
    <property type="entry name" value="Clp_N_dom_sf"/>
</dbReference>
<dbReference type="PANTHER" id="PTHR47016">
    <property type="entry name" value="ATP-DEPENDENT CLP PROTEASE ATP-BINDING SUBUNIT CLPT1, CHLOROPLASTIC"/>
    <property type="match status" value="1"/>
</dbReference>
<evidence type="ECO:0000313" key="4">
    <source>
        <dbReference type="Proteomes" id="UP000546162"/>
    </source>
</evidence>
<accession>A0A7W7H856</accession>
<keyword evidence="1" id="KW-0677">Repeat</keyword>
<dbReference type="InterPro" id="IPR004176">
    <property type="entry name" value="Clp_R_N"/>
</dbReference>
<gene>
    <name evidence="3" type="ORF">BJY16_009061</name>
</gene>
<dbReference type="Gene3D" id="1.10.1780.10">
    <property type="entry name" value="Clp, N-terminal domain"/>
    <property type="match status" value="2"/>
</dbReference>
<dbReference type="SUPFAM" id="SSF81923">
    <property type="entry name" value="Double Clp-N motif"/>
    <property type="match status" value="2"/>
</dbReference>
<evidence type="ECO:0000259" key="2">
    <source>
        <dbReference type="PROSITE" id="PS51903"/>
    </source>
</evidence>
<comment type="caution">
    <text evidence="3">The sequence shown here is derived from an EMBL/GenBank/DDBJ whole genome shotgun (WGS) entry which is preliminary data.</text>
</comment>
<dbReference type="GO" id="GO:0008233">
    <property type="term" value="F:peptidase activity"/>
    <property type="evidence" value="ECO:0007669"/>
    <property type="project" value="UniProtKB-KW"/>
</dbReference>
<keyword evidence="3" id="KW-0067">ATP-binding</keyword>
<keyword evidence="4" id="KW-1185">Reference proteome</keyword>
<dbReference type="Proteomes" id="UP000546162">
    <property type="component" value="Unassembled WGS sequence"/>
</dbReference>
<keyword evidence="3" id="KW-0645">Protease</keyword>
<dbReference type="GO" id="GO:0005524">
    <property type="term" value="F:ATP binding"/>
    <property type="evidence" value="ECO:0007669"/>
    <property type="project" value="UniProtKB-KW"/>
</dbReference>
<dbReference type="PROSITE" id="PS51903">
    <property type="entry name" value="CLP_R"/>
    <property type="match status" value="1"/>
</dbReference>
<keyword evidence="3" id="KW-0547">Nucleotide-binding</keyword>